<dbReference type="NCBIfam" id="NF000839">
    <property type="entry name" value="PRK00071.1-1"/>
    <property type="match status" value="1"/>
</dbReference>
<evidence type="ECO:0000256" key="6">
    <source>
        <dbReference type="ARBA" id="ARBA00022695"/>
    </source>
</evidence>
<keyword evidence="6 11" id="KW-0548">Nucleotidyltransferase</keyword>
<keyword evidence="7 11" id="KW-0547">Nucleotide-binding</keyword>
<evidence type="ECO:0000256" key="10">
    <source>
        <dbReference type="ARBA" id="ARBA00048721"/>
    </source>
</evidence>
<dbReference type="AlphaFoldDB" id="A0A420E5D9"/>
<dbReference type="PANTHER" id="PTHR39321">
    <property type="entry name" value="NICOTINATE-NUCLEOTIDE ADENYLYLTRANSFERASE-RELATED"/>
    <property type="match status" value="1"/>
</dbReference>
<evidence type="ECO:0000256" key="2">
    <source>
        <dbReference type="ARBA" id="ARBA00005019"/>
    </source>
</evidence>
<comment type="function">
    <text evidence="1 11">Catalyzes the reversible adenylation of nicotinate mononucleotide (NaMN) to nicotinic acid adenine dinucleotide (NaAD).</text>
</comment>
<reference evidence="13 14" key="1">
    <citation type="submission" date="2018-09" db="EMBL/GenBank/DDBJ databases">
        <authorList>
            <person name="Wang Z."/>
        </authorList>
    </citation>
    <scope>NUCLEOTIDE SEQUENCE [LARGE SCALE GENOMIC DNA]</scope>
    <source>
        <strain evidence="13 14">ALS 81</strain>
    </source>
</reference>
<dbReference type="InterPro" id="IPR014729">
    <property type="entry name" value="Rossmann-like_a/b/a_fold"/>
</dbReference>
<keyword evidence="5 11" id="KW-0808">Transferase</keyword>
<dbReference type="SUPFAM" id="SSF52374">
    <property type="entry name" value="Nucleotidylyl transferase"/>
    <property type="match status" value="1"/>
</dbReference>
<evidence type="ECO:0000256" key="11">
    <source>
        <dbReference type="HAMAP-Rule" id="MF_00244"/>
    </source>
</evidence>
<evidence type="ECO:0000256" key="5">
    <source>
        <dbReference type="ARBA" id="ARBA00022679"/>
    </source>
</evidence>
<dbReference type="Gene3D" id="3.40.50.620">
    <property type="entry name" value="HUPs"/>
    <property type="match status" value="1"/>
</dbReference>
<dbReference type="Pfam" id="PF01467">
    <property type="entry name" value="CTP_transf_like"/>
    <property type="match status" value="1"/>
</dbReference>
<comment type="caution">
    <text evidence="13">The sequence shown here is derived from an EMBL/GenBank/DDBJ whole genome shotgun (WGS) entry which is preliminary data.</text>
</comment>
<dbReference type="UniPathway" id="UPA00253">
    <property type="reaction ID" value="UER00332"/>
</dbReference>
<dbReference type="OrthoDB" id="5295945at2"/>
<accession>A0A420E5D9</accession>
<evidence type="ECO:0000313" key="13">
    <source>
        <dbReference type="EMBL" id="RKF12757.1"/>
    </source>
</evidence>
<comment type="pathway">
    <text evidence="2 11">Cofactor biosynthesis; NAD(+) biosynthesis; deamido-NAD(+) from nicotinate D-ribonucleotide: step 1/1.</text>
</comment>
<dbReference type="GO" id="GO:0005524">
    <property type="term" value="F:ATP binding"/>
    <property type="evidence" value="ECO:0007669"/>
    <property type="project" value="UniProtKB-KW"/>
</dbReference>
<evidence type="ECO:0000259" key="12">
    <source>
        <dbReference type="Pfam" id="PF01467"/>
    </source>
</evidence>
<name>A0A420E5D9_9ALTE</name>
<keyword evidence="8 11" id="KW-0067">ATP-binding</keyword>
<evidence type="ECO:0000256" key="8">
    <source>
        <dbReference type="ARBA" id="ARBA00022840"/>
    </source>
</evidence>
<dbReference type="HAMAP" id="MF_00244">
    <property type="entry name" value="NaMN_adenylyltr"/>
    <property type="match status" value="1"/>
</dbReference>
<feature type="domain" description="Cytidyltransferase-like" evidence="12">
    <location>
        <begin position="9"/>
        <end position="185"/>
    </location>
</feature>
<proteinExistence type="inferred from homology"/>
<dbReference type="EC" id="2.7.7.18" evidence="11"/>
<protein>
    <recommendedName>
        <fullName evidence="11">Probable nicotinate-nucleotide adenylyltransferase</fullName>
        <ecNumber evidence="11">2.7.7.18</ecNumber>
    </recommendedName>
    <alternativeName>
        <fullName evidence="11">Deamido-NAD(+) diphosphorylase</fullName>
    </alternativeName>
    <alternativeName>
        <fullName evidence="11">Deamido-NAD(+) pyrophosphorylase</fullName>
    </alternativeName>
    <alternativeName>
        <fullName evidence="11">Nicotinate mononucleotide adenylyltransferase</fullName>
        <shortName evidence="11">NaMN adenylyltransferase</shortName>
    </alternativeName>
</protein>
<keyword evidence="9 11" id="KW-0520">NAD</keyword>
<dbReference type="EMBL" id="RAQO01000013">
    <property type="protein sequence ID" value="RKF12757.1"/>
    <property type="molecule type" value="Genomic_DNA"/>
</dbReference>
<evidence type="ECO:0000256" key="1">
    <source>
        <dbReference type="ARBA" id="ARBA00002324"/>
    </source>
</evidence>
<gene>
    <name evidence="11" type="primary">nadD</name>
    <name evidence="13" type="ORF">DBZ36_20000</name>
</gene>
<dbReference type="PANTHER" id="PTHR39321:SF3">
    <property type="entry name" value="PHOSPHOPANTETHEINE ADENYLYLTRANSFERASE"/>
    <property type="match status" value="1"/>
</dbReference>
<comment type="similarity">
    <text evidence="3 11">Belongs to the NadD family.</text>
</comment>
<organism evidence="13 14">
    <name type="scientific">Alginatibacterium sediminis</name>
    <dbReference type="NCBI Taxonomy" id="2164068"/>
    <lineage>
        <taxon>Bacteria</taxon>
        <taxon>Pseudomonadati</taxon>
        <taxon>Pseudomonadota</taxon>
        <taxon>Gammaproteobacteria</taxon>
        <taxon>Alteromonadales</taxon>
        <taxon>Alteromonadaceae</taxon>
        <taxon>Alginatibacterium</taxon>
    </lineage>
</organism>
<evidence type="ECO:0000256" key="3">
    <source>
        <dbReference type="ARBA" id="ARBA00009014"/>
    </source>
</evidence>
<evidence type="ECO:0000256" key="7">
    <source>
        <dbReference type="ARBA" id="ARBA00022741"/>
    </source>
</evidence>
<keyword evidence="14" id="KW-1185">Reference proteome</keyword>
<dbReference type="RefSeq" id="WP_120356764.1">
    <property type="nucleotide sequence ID" value="NZ_RAQO01000013.1"/>
</dbReference>
<dbReference type="InterPro" id="IPR005248">
    <property type="entry name" value="NadD/NMNAT"/>
</dbReference>
<dbReference type="InterPro" id="IPR004821">
    <property type="entry name" value="Cyt_trans-like"/>
</dbReference>
<dbReference type="NCBIfam" id="TIGR00482">
    <property type="entry name" value="nicotinate (nicotinamide) nucleotide adenylyltransferase"/>
    <property type="match status" value="1"/>
</dbReference>
<dbReference type="GO" id="GO:0009435">
    <property type="term" value="P:NAD+ biosynthetic process"/>
    <property type="evidence" value="ECO:0007669"/>
    <property type="project" value="UniProtKB-UniRule"/>
</dbReference>
<sequence length="217" mass="25178">MSKLHTKLIFGGSFDPIHLGHLQHIESLKQEFDPCEAILLPNALSPLKQKQFCLPEQRLRCLELAVAQSPNLQLDTRELKRQEPSYTLLSLQEFANESPHDSRIFVLGMDSLIHLDRWYKWRELFDYANLLVLNRPGYNRVLAPELRDFLAPRQVDSANALSQTEAGRIAFIQQQEIPISSSQIRDYLVSQPKHPDLKRWLPKSVYDYIQAEGIYQL</sequence>
<dbReference type="CDD" id="cd02165">
    <property type="entry name" value="NMNAT"/>
    <property type="match status" value="1"/>
</dbReference>
<evidence type="ECO:0000313" key="14">
    <source>
        <dbReference type="Proteomes" id="UP000286482"/>
    </source>
</evidence>
<dbReference type="GO" id="GO:0004515">
    <property type="term" value="F:nicotinate-nucleotide adenylyltransferase activity"/>
    <property type="evidence" value="ECO:0007669"/>
    <property type="project" value="UniProtKB-UniRule"/>
</dbReference>
<evidence type="ECO:0000256" key="4">
    <source>
        <dbReference type="ARBA" id="ARBA00022642"/>
    </source>
</evidence>
<evidence type="ECO:0000256" key="9">
    <source>
        <dbReference type="ARBA" id="ARBA00023027"/>
    </source>
</evidence>
<dbReference type="Proteomes" id="UP000286482">
    <property type="component" value="Unassembled WGS sequence"/>
</dbReference>
<comment type="catalytic activity">
    <reaction evidence="10 11">
        <text>nicotinate beta-D-ribonucleotide + ATP + H(+) = deamido-NAD(+) + diphosphate</text>
        <dbReference type="Rhea" id="RHEA:22860"/>
        <dbReference type="ChEBI" id="CHEBI:15378"/>
        <dbReference type="ChEBI" id="CHEBI:30616"/>
        <dbReference type="ChEBI" id="CHEBI:33019"/>
        <dbReference type="ChEBI" id="CHEBI:57502"/>
        <dbReference type="ChEBI" id="CHEBI:58437"/>
        <dbReference type="EC" id="2.7.7.18"/>
    </reaction>
</comment>
<keyword evidence="4 11" id="KW-0662">Pyridine nucleotide biosynthesis</keyword>
<dbReference type="NCBIfam" id="TIGR00125">
    <property type="entry name" value="cyt_tran_rel"/>
    <property type="match status" value="1"/>
</dbReference>